<gene>
    <name evidence="1" type="ordered locus">Rcas_0243</name>
</gene>
<dbReference type="Proteomes" id="UP000000263">
    <property type="component" value="Chromosome"/>
</dbReference>
<sequence>MLYDVPVLPTMFKNRYVLGYPDHIIQKAMVQPTYPLFFELICHGSRPTPKGETFALPYVYMGKDGRRTKPLNAEQLFEIIITHRAYAIGQPVRLIMCWVGYGPNSLAQQLADLLGAPVLAANERVKAYTLCPFNNGRWILFTPRIC</sequence>
<dbReference type="OrthoDB" id="5524878at2"/>
<dbReference type="HOGENOM" id="CLU_1785444_0_0_0"/>
<dbReference type="RefSeq" id="WP_011997781.1">
    <property type="nucleotide sequence ID" value="NC_009767.1"/>
</dbReference>
<accession>A7NFY9</accession>
<protein>
    <submittedName>
        <fullName evidence="1">Uncharacterized protein</fullName>
    </submittedName>
</protein>
<proteinExistence type="predicted"/>
<keyword evidence="2" id="KW-1185">Reference proteome</keyword>
<reference evidence="1 2" key="1">
    <citation type="submission" date="2007-08" db="EMBL/GenBank/DDBJ databases">
        <title>Complete sequence of Roseiflexus castenholzii DSM 13941.</title>
        <authorList>
            <consortium name="US DOE Joint Genome Institute"/>
            <person name="Copeland A."/>
            <person name="Lucas S."/>
            <person name="Lapidus A."/>
            <person name="Barry K."/>
            <person name="Glavina del Rio T."/>
            <person name="Dalin E."/>
            <person name="Tice H."/>
            <person name="Pitluck S."/>
            <person name="Thompson L.S."/>
            <person name="Brettin T."/>
            <person name="Bruce D."/>
            <person name="Detter J.C."/>
            <person name="Han C."/>
            <person name="Tapia R."/>
            <person name="Schmutz J."/>
            <person name="Larimer F."/>
            <person name="Land M."/>
            <person name="Hauser L."/>
            <person name="Kyrpides N."/>
            <person name="Mikhailova N."/>
            <person name="Bryant D.A."/>
            <person name="Hanada S."/>
            <person name="Tsukatani Y."/>
            <person name="Richardson P."/>
        </authorList>
    </citation>
    <scope>NUCLEOTIDE SEQUENCE [LARGE SCALE GENOMIC DNA]</scope>
    <source>
        <strain evidence="2">DSM 13941 / HLO8</strain>
    </source>
</reference>
<evidence type="ECO:0000313" key="2">
    <source>
        <dbReference type="Proteomes" id="UP000000263"/>
    </source>
</evidence>
<organism evidence="1 2">
    <name type="scientific">Roseiflexus castenholzii (strain DSM 13941 / HLO8)</name>
    <dbReference type="NCBI Taxonomy" id="383372"/>
    <lineage>
        <taxon>Bacteria</taxon>
        <taxon>Bacillati</taxon>
        <taxon>Chloroflexota</taxon>
        <taxon>Chloroflexia</taxon>
        <taxon>Chloroflexales</taxon>
        <taxon>Roseiflexineae</taxon>
        <taxon>Roseiflexaceae</taxon>
        <taxon>Roseiflexus</taxon>
    </lineage>
</organism>
<dbReference type="KEGG" id="rca:Rcas_0243"/>
<dbReference type="EMBL" id="CP000804">
    <property type="protein sequence ID" value="ABU56376.1"/>
    <property type="molecule type" value="Genomic_DNA"/>
</dbReference>
<name>A7NFY9_ROSCS</name>
<evidence type="ECO:0000313" key="1">
    <source>
        <dbReference type="EMBL" id="ABU56376.1"/>
    </source>
</evidence>
<dbReference type="AlphaFoldDB" id="A7NFY9"/>